<comment type="caution">
    <text evidence="10">The sequence shown here is derived from an EMBL/GenBank/DDBJ whole genome shotgun (WGS) entry which is preliminary data.</text>
</comment>
<evidence type="ECO:0000259" key="7">
    <source>
        <dbReference type="PROSITE" id="PS50026"/>
    </source>
</evidence>
<feature type="domain" description="Pentraxin (PTX)" evidence="9">
    <location>
        <begin position="433"/>
        <end position="551"/>
    </location>
</feature>
<dbReference type="InterPro" id="IPR050780">
    <property type="entry name" value="Mucin_vWF_Thrombospondin_sf"/>
</dbReference>
<dbReference type="PROSITE" id="PS50026">
    <property type="entry name" value="EGF_3"/>
    <property type="match status" value="2"/>
</dbReference>
<dbReference type="PROSITE" id="PS00010">
    <property type="entry name" value="ASX_HYDROXYL"/>
    <property type="match status" value="2"/>
</dbReference>
<dbReference type="CDD" id="cd00054">
    <property type="entry name" value="EGF_CA"/>
    <property type="match status" value="2"/>
</dbReference>
<keyword evidence="1 6" id="KW-0245">EGF-like domain</keyword>
<dbReference type="SMART" id="SM00159">
    <property type="entry name" value="PTX"/>
    <property type="match status" value="2"/>
</dbReference>
<feature type="disulfide bond" evidence="6">
    <location>
        <begin position="840"/>
        <end position="849"/>
    </location>
</feature>
<evidence type="ECO:0000259" key="9">
    <source>
        <dbReference type="PROSITE" id="PS51828"/>
    </source>
</evidence>
<dbReference type="PRINTS" id="PR00895">
    <property type="entry name" value="PENTAXIN"/>
</dbReference>
<keyword evidence="3" id="KW-0677">Repeat</keyword>
<dbReference type="Pfam" id="PF00008">
    <property type="entry name" value="EGF"/>
    <property type="match status" value="2"/>
</dbReference>
<dbReference type="SMART" id="SM00181">
    <property type="entry name" value="EGF"/>
    <property type="match status" value="2"/>
</dbReference>
<keyword evidence="4 6" id="KW-1015">Disulfide bond</keyword>
<dbReference type="PANTHER" id="PTHR11339">
    <property type="entry name" value="EXTRACELLULAR MATRIX GLYCOPROTEIN RELATED"/>
    <property type="match status" value="1"/>
</dbReference>
<evidence type="ECO:0000313" key="11">
    <source>
        <dbReference type="Proteomes" id="UP001152795"/>
    </source>
</evidence>
<feature type="domain" description="Pentraxin (PTX)" evidence="9">
    <location>
        <begin position="929"/>
        <end position="1047"/>
    </location>
</feature>
<feature type="domain" description="VWFD" evidence="8">
    <location>
        <begin position="552"/>
        <end position="721"/>
    </location>
</feature>
<organism evidence="10 11">
    <name type="scientific">Paramuricea clavata</name>
    <name type="common">Red gorgonian</name>
    <name type="synonym">Violescent sea-whip</name>
    <dbReference type="NCBI Taxonomy" id="317549"/>
    <lineage>
        <taxon>Eukaryota</taxon>
        <taxon>Metazoa</taxon>
        <taxon>Cnidaria</taxon>
        <taxon>Anthozoa</taxon>
        <taxon>Octocorallia</taxon>
        <taxon>Malacalcyonacea</taxon>
        <taxon>Plexauridae</taxon>
        <taxon>Paramuricea</taxon>
    </lineage>
</organism>
<feature type="disulfide bond" evidence="6">
    <location>
        <begin position="1336"/>
        <end position="1345"/>
    </location>
</feature>
<evidence type="ECO:0000256" key="1">
    <source>
        <dbReference type="ARBA" id="ARBA00022536"/>
    </source>
</evidence>
<gene>
    <name evidence="10" type="ORF">PACLA_8A078755</name>
</gene>
<dbReference type="Proteomes" id="UP001152795">
    <property type="component" value="Unassembled WGS sequence"/>
</dbReference>
<evidence type="ECO:0000256" key="2">
    <source>
        <dbReference type="ARBA" id="ARBA00022729"/>
    </source>
</evidence>
<evidence type="ECO:0000256" key="3">
    <source>
        <dbReference type="ARBA" id="ARBA00022737"/>
    </source>
</evidence>
<evidence type="ECO:0000256" key="6">
    <source>
        <dbReference type="PROSITE-ProRule" id="PRU00076"/>
    </source>
</evidence>
<keyword evidence="2" id="KW-0732">Signal</keyword>
<dbReference type="FunFam" id="2.10.25.10:FF:000173">
    <property type="entry name" value="Neurogenic locus notch protein 2"/>
    <property type="match status" value="2"/>
</dbReference>
<protein>
    <submittedName>
        <fullName evidence="10">von Willebrand factor-like</fullName>
    </submittedName>
</protein>
<dbReference type="InterPro" id="IPR001759">
    <property type="entry name" value="PTX_dom"/>
</dbReference>
<dbReference type="Pfam" id="PF00078">
    <property type="entry name" value="RVT_1"/>
    <property type="match status" value="1"/>
</dbReference>
<dbReference type="Pfam" id="PF00354">
    <property type="entry name" value="Pentaxin"/>
    <property type="match status" value="2"/>
</dbReference>
<sequence length="1591" mass="176728">MASIPMNFLPFSDLDDESFLLTLYEFQNGSISYNQDRLGTLFFNPLLLNTRHHLALNSNLDPDENFLGELNNTPCEYYVEDQFNEMFRNECKHGNVSLSTLHLNIRSISQNKSCFTDWLCGLDIKFSVIGITETWIKEADNLAGIDVKTIKRKSKFYKPWISKGILKSIKRKNKLYKSFLQNRNPIAESKYKVYKNKLTHSIRIAKRIYFDMKLNENKSNMKATWKILNSIINRKNTKSKINSIFKLDGRVNGRTTSALLDATTEWLSNMDKVSSERLLLCGVPQGSILGPLLFLVYINDLPSCLQHSTARMYAEDTNITTTGKSIKEIASGANTDLENIRIWLKANKLTLNVTKTEYMFIASDSNLDKLRDIPYLVLGGKPIRRVKVSKSLRIFIDERLSWRDHIDKISKTICSGISGLRQVRETGILVSNGQWNHVCITWKSSDAAVQVYKNGVLLESKTASIQGRPILPFGIWIIGQDQDSFGGGFQSRNAFHGSLTDVNVWDRDLDASEILSLANNDCGSGTKGNYRAYDDFVPYGGVRKYKSQCFERTCLARGDPHYSTFDGTRYDFMGTCEYVLAKDSLNNAFEVRQVNEPCGNGEPSCTKSLTVIFPNVTIQLLRGSVMVNDTEIVLPATYGGVAITEPSNRVTLIESDYGVEVEWNNVRNVRVTVLGRYLNRTSGLCGTFDGNPGDDFLAANGTTVDNAVTFGNSWKTDPGCDDATDVQHPCVTHSDRNATAIANCSALSSSPFDNCANLINPVSEGYITDCEYDVCACGGDATVCLCQAIEAYVSDCNSTGVDIDWLSDPRYQQCGSPCASDPCFNGGTCSNDGQSFCCSCPVGYNGDRCEIKGFADALYFRGENTVEYAKYENNSCRADDKNITTTGTYLRELVTHANDDLNNISDWLKANKLSLNVTKTETGILVSNGQWNHVCITWKSSDAAVQVYKNGVLLESKTASIQGRPILPFGIWIIGQDQDSFGGGFQSTNAFHGSLTDVNVWDRDLDASEILSLANNECGSGTKGNYRAYDDFVPYGGVRKYKSQCFERTCLARGDPHYSTFDGTRYDFMGTCEYVLAKDSLNNAFEVRQVNEPCGNGEPSCTKSLTVIFPNVTIQLLRGSVMVNDTEIVLPATYGGVAITEPSNRVTLIESDYGVEVEWNNVRNVRVTVLGRYLNRTSGLCGTFDGNPGDDFLAANGTTVDNAVTFGNSWKTDPGCDDATDVQHPCVTHSDRNATAIANCSALSSSPFDNCANLINPVSEGYITDCEYDVCACGGDATVCLCQAIEAYVSDCNSTGVDIDWLSDPRYQQCGSPCASDPCFNGGTCSNDGQSFCCSCPAGYNGDRCEIKGFAYALYFRGENTVEYAKYENNTCRQENAFKVMIDSLIKSTTSRVDGLVKDLAELKYSLEYSQKDIASQQKELDGNQSEIQSMSNEISNMKMSLDKYSTKTVDLENRSRRNNIRVTGIPEKRSETWDDSEAMVKSVLKEKLGLASEPRIERAHRVGYSTKRDGSPRNAPRPIVCRLYDWKEKEHVLKQARIHKPSGIYVNDDVAEATMVKRREQIHKLKQAKQEGKIAYFVLDKLIIKDKRSG</sequence>
<dbReference type="Gene3D" id="2.10.25.10">
    <property type="entry name" value="Laminin"/>
    <property type="match status" value="2"/>
</dbReference>
<comment type="caution">
    <text evidence="6">Lacks conserved residue(s) required for the propagation of feature annotation.</text>
</comment>
<dbReference type="PROSITE" id="PS00289">
    <property type="entry name" value="PTX_1"/>
    <property type="match status" value="2"/>
</dbReference>
<feature type="domain" description="EGF-like" evidence="7">
    <location>
        <begin position="815"/>
        <end position="850"/>
    </location>
</feature>
<dbReference type="SUPFAM" id="SSF57196">
    <property type="entry name" value="EGF/Laminin"/>
    <property type="match status" value="2"/>
</dbReference>
<dbReference type="SUPFAM" id="SSF49899">
    <property type="entry name" value="Concanavalin A-like lectins/glucanases"/>
    <property type="match status" value="2"/>
</dbReference>
<dbReference type="PROSITE" id="PS51828">
    <property type="entry name" value="PTX_2"/>
    <property type="match status" value="2"/>
</dbReference>
<dbReference type="PANTHER" id="PTHR11339:SF402">
    <property type="entry name" value="VWFD DOMAIN-CONTAINING PROTEIN"/>
    <property type="match status" value="1"/>
</dbReference>
<dbReference type="PROSITE" id="PS51233">
    <property type="entry name" value="VWFD"/>
    <property type="match status" value="2"/>
</dbReference>
<proteinExistence type="predicted"/>
<feature type="domain" description="VWFD" evidence="8">
    <location>
        <begin position="1048"/>
        <end position="1217"/>
    </location>
</feature>
<dbReference type="InterPro" id="IPR000742">
    <property type="entry name" value="EGF"/>
</dbReference>
<accession>A0A6S7G6L8</accession>
<evidence type="ECO:0000256" key="5">
    <source>
        <dbReference type="ARBA" id="ARBA00023180"/>
    </source>
</evidence>
<dbReference type="PROSITE" id="PS00022">
    <property type="entry name" value="EGF_1"/>
    <property type="match status" value="2"/>
</dbReference>
<keyword evidence="5" id="KW-0325">Glycoprotein</keyword>
<dbReference type="Gene3D" id="3.30.70.1820">
    <property type="entry name" value="L1 transposable element, RRM domain"/>
    <property type="match status" value="1"/>
</dbReference>
<dbReference type="InterPro" id="IPR014853">
    <property type="entry name" value="VWF/SSPO/ZAN-like_Cys-rich_dom"/>
</dbReference>
<dbReference type="Gene3D" id="2.60.120.200">
    <property type="match status" value="2"/>
</dbReference>
<dbReference type="PROSITE" id="PS01186">
    <property type="entry name" value="EGF_2"/>
    <property type="match status" value="2"/>
</dbReference>
<dbReference type="SMART" id="SM00216">
    <property type="entry name" value="VWD"/>
    <property type="match status" value="2"/>
</dbReference>
<feature type="domain" description="EGF-like" evidence="7">
    <location>
        <begin position="1311"/>
        <end position="1346"/>
    </location>
</feature>
<dbReference type="InterPro" id="IPR000152">
    <property type="entry name" value="EGF-type_Asp/Asn_hydroxyl_site"/>
</dbReference>
<reference evidence="10" key="1">
    <citation type="submission" date="2020-04" db="EMBL/GenBank/DDBJ databases">
        <authorList>
            <person name="Alioto T."/>
            <person name="Alioto T."/>
            <person name="Gomez Garrido J."/>
        </authorList>
    </citation>
    <scope>NUCLEOTIDE SEQUENCE</scope>
    <source>
        <strain evidence="10">A484AB</strain>
    </source>
</reference>
<dbReference type="InterPro" id="IPR030476">
    <property type="entry name" value="Pentaxin_CS"/>
</dbReference>
<name>A0A6S7G6L8_PARCT</name>
<dbReference type="SMART" id="SM00832">
    <property type="entry name" value="C8"/>
    <property type="match status" value="2"/>
</dbReference>
<dbReference type="Pfam" id="PF08742">
    <property type="entry name" value="C8"/>
    <property type="match status" value="2"/>
</dbReference>
<keyword evidence="11" id="KW-1185">Reference proteome</keyword>
<dbReference type="Pfam" id="PF00094">
    <property type="entry name" value="VWD"/>
    <property type="match status" value="2"/>
</dbReference>
<dbReference type="InterPro" id="IPR000477">
    <property type="entry name" value="RT_dom"/>
</dbReference>
<dbReference type="InterPro" id="IPR001846">
    <property type="entry name" value="VWF_type-D"/>
</dbReference>
<dbReference type="EMBL" id="CACRXK020001198">
    <property type="protein sequence ID" value="CAB3987578.1"/>
    <property type="molecule type" value="Genomic_DNA"/>
</dbReference>
<dbReference type="OrthoDB" id="8921018at2759"/>
<evidence type="ECO:0000259" key="8">
    <source>
        <dbReference type="PROSITE" id="PS51233"/>
    </source>
</evidence>
<evidence type="ECO:0000256" key="4">
    <source>
        <dbReference type="ARBA" id="ARBA00023157"/>
    </source>
</evidence>
<evidence type="ECO:0000313" key="10">
    <source>
        <dbReference type="EMBL" id="CAB3987578.1"/>
    </source>
</evidence>
<dbReference type="InterPro" id="IPR013320">
    <property type="entry name" value="ConA-like_dom_sf"/>
</dbReference>